<evidence type="ECO:0000313" key="3">
    <source>
        <dbReference type="EMBL" id="SEC85876.1"/>
    </source>
</evidence>
<dbReference type="PANTHER" id="PTHR33490:SF1">
    <property type="entry name" value="SLL1233 PROTEIN"/>
    <property type="match status" value="1"/>
</dbReference>
<feature type="domain" description="Transglutaminase-like" evidence="2">
    <location>
        <begin position="175"/>
        <end position="244"/>
    </location>
</feature>
<feature type="compositionally biased region" description="Polar residues" evidence="1">
    <location>
        <begin position="321"/>
        <end position="332"/>
    </location>
</feature>
<dbReference type="InterPro" id="IPR038765">
    <property type="entry name" value="Papain-like_cys_pep_sf"/>
</dbReference>
<proteinExistence type="predicted"/>
<dbReference type="PANTHER" id="PTHR33490">
    <property type="entry name" value="BLR5614 PROTEIN-RELATED"/>
    <property type="match status" value="1"/>
</dbReference>
<sequence length="332" mass="37006">MPLLTIHHKTVYRYNRPVAFGEHRIMLRPRDGHDQRVLSSSLEISPEPMSLRWIHDVFGNSVAIATFDERAETLSFTSMATVEHNPAEEFALTADDTAYFYPFIYDREEFPDLQQFIAPQYGDPNGELSAWARQFLDADGPTPTFNILSGMTHGIREAFTYRKRHEHGTQHPLDTLQTGSGTCRDYAMFMIEALRRLGIAARFVSGYLFIPGDSAHGYVGGGSTHAWVQVYLPSAGWIEFDPTNGIVGTRDLIRVAVARDPRQAVPLHGCYLGSADAYVGMEIGINVVSVGDDEVRSDEALEQLEAPVRDVPEEESDARSVAQSQSQSPEKV</sequence>
<dbReference type="Pfam" id="PF08379">
    <property type="entry name" value="Bact_transglu_N"/>
    <property type="match status" value="1"/>
</dbReference>
<dbReference type="Proteomes" id="UP000183208">
    <property type="component" value="Unassembled WGS sequence"/>
</dbReference>
<dbReference type="SMART" id="SM00460">
    <property type="entry name" value="TGc"/>
    <property type="match status" value="1"/>
</dbReference>
<evidence type="ECO:0000313" key="4">
    <source>
        <dbReference type="Proteomes" id="UP000183208"/>
    </source>
</evidence>
<dbReference type="InterPro" id="IPR002931">
    <property type="entry name" value="Transglutaminase-like"/>
</dbReference>
<dbReference type="AlphaFoldDB" id="A0A1H4VXR5"/>
<dbReference type="GO" id="GO:0006508">
    <property type="term" value="P:proteolysis"/>
    <property type="evidence" value="ECO:0007669"/>
    <property type="project" value="UniProtKB-KW"/>
</dbReference>
<dbReference type="RefSeq" id="WP_083387592.1">
    <property type="nucleotide sequence ID" value="NZ_FNTI01000001.1"/>
</dbReference>
<dbReference type="OrthoDB" id="9804023at2"/>
<gene>
    <name evidence="3" type="ORF">SAMN05444171_2433</name>
</gene>
<dbReference type="EMBL" id="FNTI01000001">
    <property type="protein sequence ID" value="SEC85876.1"/>
    <property type="molecule type" value="Genomic_DNA"/>
</dbReference>
<dbReference type="SUPFAM" id="SSF54001">
    <property type="entry name" value="Cysteine proteinases"/>
    <property type="match status" value="1"/>
</dbReference>
<reference evidence="3 4" key="1">
    <citation type="submission" date="2016-10" db="EMBL/GenBank/DDBJ databases">
        <authorList>
            <person name="de Groot N.N."/>
        </authorList>
    </citation>
    <scope>NUCLEOTIDE SEQUENCE [LARGE SCALE GENOMIC DNA]</scope>
    <source>
        <strain evidence="3 4">GAS522</strain>
    </source>
</reference>
<dbReference type="Pfam" id="PF01841">
    <property type="entry name" value="Transglut_core"/>
    <property type="match status" value="1"/>
</dbReference>
<accession>A0A1H4VXR5</accession>
<keyword evidence="3" id="KW-0378">Hydrolase</keyword>
<protein>
    <submittedName>
        <fullName evidence="3">Transglutaminase-like enzyme, putative cysteine protease</fullName>
    </submittedName>
</protein>
<name>A0A1H4VXR5_9BRAD</name>
<organism evidence="3 4">
    <name type="scientific">Bradyrhizobium lablabi</name>
    <dbReference type="NCBI Taxonomy" id="722472"/>
    <lineage>
        <taxon>Bacteria</taxon>
        <taxon>Pseudomonadati</taxon>
        <taxon>Pseudomonadota</taxon>
        <taxon>Alphaproteobacteria</taxon>
        <taxon>Hyphomicrobiales</taxon>
        <taxon>Nitrobacteraceae</taxon>
        <taxon>Bradyrhizobium</taxon>
    </lineage>
</organism>
<dbReference type="Gene3D" id="3.10.620.30">
    <property type="match status" value="1"/>
</dbReference>
<dbReference type="GO" id="GO:0008233">
    <property type="term" value="F:peptidase activity"/>
    <property type="evidence" value="ECO:0007669"/>
    <property type="project" value="UniProtKB-KW"/>
</dbReference>
<keyword evidence="3" id="KW-0645">Protease</keyword>
<evidence type="ECO:0000259" key="2">
    <source>
        <dbReference type="SMART" id="SM00460"/>
    </source>
</evidence>
<evidence type="ECO:0000256" key="1">
    <source>
        <dbReference type="SAM" id="MobiDB-lite"/>
    </source>
</evidence>
<dbReference type="InterPro" id="IPR013589">
    <property type="entry name" value="Bac_transglu_N"/>
</dbReference>
<feature type="region of interest" description="Disordered" evidence="1">
    <location>
        <begin position="303"/>
        <end position="332"/>
    </location>
</feature>